<organism evidence="1 2">
    <name type="scientific">Pestalotiopsis fici (strain W106-1 / CGMCC3.15140)</name>
    <dbReference type="NCBI Taxonomy" id="1229662"/>
    <lineage>
        <taxon>Eukaryota</taxon>
        <taxon>Fungi</taxon>
        <taxon>Dikarya</taxon>
        <taxon>Ascomycota</taxon>
        <taxon>Pezizomycotina</taxon>
        <taxon>Sordariomycetes</taxon>
        <taxon>Xylariomycetidae</taxon>
        <taxon>Amphisphaeriales</taxon>
        <taxon>Sporocadaceae</taxon>
        <taxon>Pestalotiopsis</taxon>
    </lineage>
</organism>
<reference evidence="2" key="1">
    <citation type="journal article" date="2015" name="BMC Genomics">
        <title>Genomic and transcriptomic analysis of the endophytic fungus Pestalotiopsis fici reveals its lifestyle and high potential for synthesis of natural products.</title>
        <authorList>
            <person name="Wang X."/>
            <person name="Zhang X."/>
            <person name="Liu L."/>
            <person name="Xiang M."/>
            <person name="Wang W."/>
            <person name="Sun X."/>
            <person name="Che Y."/>
            <person name="Guo L."/>
            <person name="Liu G."/>
            <person name="Guo L."/>
            <person name="Wang C."/>
            <person name="Yin W.B."/>
            <person name="Stadler M."/>
            <person name="Zhang X."/>
            <person name="Liu X."/>
        </authorList>
    </citation>
    <scope>NUCLEOTIDE SEQUENCE [LARGE SCALE GENOMIC DNA]</scope>
    <source>
        <strain evidence="2">W106-1 / CGMCC3.15140</strain>
    </source>
</reference>
<accession>W3X5R5</accession>
<dbReference type="HOGENOM" id="CLU_1489498_0_0_1"/>
<keyword evidence="2" id="KW-1185">Reference proteome</keyword>
<protein>
    <submittedName>
        <fullName evidence="1">Uncharacterized protein</fullName>
    </submittedName>
</protein>
<dbReference type="KEGG" id="pfy:PFICI_06397"/>
<dbReference type="Proteomes" id="UP000030651">
    <property type="component" value="Unassembled WGS sequence"/>
</dbReference>
<evidence type="ECO:0000313" key="2">
    <source>
        <dbReference type="Proteomes" id="UP000030651"/>
    </source>
</evidence>
<dbReference type="InParanoid" id="W3X5R5"/>
<dbReference type="EMBL" id="KI912112">
    <property type="protein sequence ID" value="ETS81395.1"/>
    <property type="molecule type" value="Genomic_DNA"/>
</dbReference>
<sequence length="181" mass="20699">MKLLLDATIDKNRRLCIAVSHKGVAANWYNYVLQLAELRQAFPPEHEWEIALEDNQIFINLPQCIKTVELPDYDVELTILDDQQAKMWEKLMLLWNPMSKDRSFTLNRSLTLEGLEKQMGSFPGKKKNGVRIRLHPAWEPTSSKIKAEKAIPFLRRRGGGVGAFVAKILNAAQKLMQATIN</sequence>
<gene>
    <name evidence="1" type="ORF">PFICI_06397</name>
</gene>
<dbReference type="AlphaFoldDB" id="W3X5R5"/>
<evidence type="ECO:0000313" key="1">
    <source>
        <dbReference type="EMBL" id="ETS81395.1"/>
    </source>
</evidence>
<dbReference type="GeneID" id="19271410"/>
<dbReference type="RefSeq" id="XP_007833169.1">
    <property type="nucleotide sequence ID" value="XM_007834978.1"/>
</dbReference>
<name>W3X5R5_PESFW</name>
<proteinExistence type="predicted"/>